<protein>
    <submittedName>
        <fullName evidence="2">Putative 30S ribosomal protein S8</fullName>
    </submittedName>
</protein>
<proteinExistence type="predicted"/>
<dbReference type="EMBL" id="JGZM01000003">
    <property type="protein sequence ID" value="KFI88174.1"/>
    <property type="molecule type" value="Genomic_DNA"/>
</dbReference>
<dbReference type="AlphaFoldDB" id="A0A087CY24"/>
<evidence type="ECO:0000313" key="3">
    <source>
        <dbReference type="Proteomes" id="UP000029040"/>
    </source>
</evidence>
<keyword evidence="2" id="KW-0687">Ribonucleoprotein</keyword>
<comment type="caution">
    <text evidence="2">The sequence shown here is derived from an EMBL/GenBank/DDBJ whole genome shotgun (WGS) entry which is preliminary data.</text>
</comment>
<feature type="compositionally biased region" description="Polar residues" evidence="1">
    <location>
        <begin position="224"/>
        <end position="233"/>
    </location>
</feature>
<dbReference type="GO" id="GO:0005840">
    <property type="term" value="C:ribosome"/>
    <property type="evidence" value="ECO:0007669"/>
    <property type="project" value="UniProtKB-KW"/>
</dbReference>
<reference evidence="2 3" key="1">
    <citation type="submission" date="2014-03" db="EMBL/GenBank/DDBJ databases">
        <title>Genomics of Bifidobacteria.</title>
        <authorList>
            <person name="Ventura M."/>
            <person name="Milani C."/>
            <person name="Lugli G.A."/>
        </authorList>
    </citation>
    <scope>NUCLEOTIDE SEQUENCE [LARGE SCALE GENOMIC DNA]</scope>
    <source>
        <strain evidence="2 3">LMG 14934</strain>
    </source>
</reference>
<feature type="region of interest" description="Disordered" evidence="1">
    <location>
        <begin position="201"/>
        <end position="233"/>
    </location>
</feature>
<organism evidence="2 3">
    <name type="scientific">Bifidobacterium pullorum subsp. saeculare DSM 6531 = LMG 14934</name>
    <dbReference type="NCBI Taxonomy" id="1437611"/>
    <lineage>
        <taxon>Bacteria</taxon>
        <taxon>Bacillati</taxon>
        <taxon>Actinomycetota</taxon>
        <taxon>Actinomycetes</taxon>
        <taxon>Bifidobacteriales</taxon>
        <taxon>Bifidobacteriaceae</taxon>
        <taxon>Bifidobacterium</taxon>
    </lineage>
</organism>
<evidence type="ECO:0000313" key="2">
    <source>
        <dbReference type="EMBL" id="KFI88174.1"/>
    </source>
</evidence>
<accession>A0A087CY24</accession>
<keyword evidence="2" id="KW-0689">Ribosomal protein</keyword>
<gene>
    <name evidence="2" type="ORF">BSAE_1811</name>
</gene>
<dbReference type="Proteomes" id="UP000029040">
    <property type="component" value="Unassembled WGS sequence"/>
</dbReference>
<evidence type="ECO:0000256" key="1">
    <source>
        <dbReference type="SAM" id="MobiDB-lite"/>
    </source>
</evidence>
<sequence>MCSNTSSSPSHTHSAFSPGNATAYRMFECGNDATRQCTSVRLPATTACAKPKSACITPGDHSNSRYPSPGSRCSCLQRFTYRCTIWYEPSNPCSSTSLSYTRLAVCRCLRGMNRSASNHLPINGLYGSSFETAAGRAGGSGEQSSNCAYLRTVCLDTPTSFDMRRQDTPLAPGNPDTLLYGRWHSHVLSFPRYLRMVASTRESSKTGRANASPRRQHDHMVNFSPITRPTNPR</sequence>
<name>A0A087CY24_9BIFI</name>